<feature type="transmembrane region" description="Helical" evidence="1">
    <location>
        <begin position="12"/>
        <end position="30"/>
    </location>
</feature>
<keyword evidence="3" id="KW-1185">Reference proteome</keyword>
<dbReference type="Proteomes" id="UP001174209">
    <property type="component" value="Unassembled WGS sequence"/>
</dbReference>
<dbReference type="RefSeq" id="WP_301228036.1">
    <property type="nucleotide sequence ID" value="NZ_JAROCG010000001.1"/>
</dbReference>
<name>A0ABT8K2Z5_9MICC</name>
<keyword evidence="1" id="KW-1133">Transmembrane helix</keyword>
<keyword evidence="1" id="KW-0472">Membrane</keyword>
<proteinExistence type="predicted"/>
<organism evidence="2 3">
    <name type="scientific">Arthrobacter burdickii</name>
    <dbReference type="NCBI Taxonomy" id="3035920"/>
    <lineage>
        <taxon>Bacteria</taxon>
        <taxon>Bacillati</taxon>
        <taxon>Actinomycetota</taxon>
        <taxon>Actinomycetes</taxon>
        <taxon>Micrococcales</taxon>
        <taxon>Micrococcaceae</taxon>
        <taxon>Arthrobacter</taxon>
    </lineage>
</organism>
<evidence type="ECO:0000313" key="2">
    <source>
        <dbReference type="EMBL" id="MDN4611808.1"/>
    </source>
</evidence>
<comment type="caution">
    <text evidence="2">The sequence shown here is derived from an EMBL/GenBank/DDBJ whole genome shotgun (WGS) entry which is preliminary data.</text>
</comment>
<evidence type="ECO:0000256" key="1">
    <source>
        <dbReference type="SAM" id="Phobius"/>
    </source>
</evidence>
<feature type="transmembrane region" description="Helical" evidence="1">
    <location>
        <begin position="46"/>
        <end position="67"/>
    </location>
</feature>
<dbReference type="EMBL" id="JAROCG010000001">
    <property type="protein sequence ID" value="MDN4611808.1"/>
    <property type="molecule type" value="Genomic_DNA"/>
</dbReference>
<gene>
    <name evidence="2" type="ORF">P5G52_13140</name>
</gene>
<accession>A0ABT8K2Z5</accession>
<keyword evidence="1" id="KW-0812">Transmembrane</keyword>
<sequence length="107" mass="11439">MRKVQTGKPVSVAATVLFASLLGAWLYIRIQQGFALGVAADADAQIFRMAAAALLFAPFIALIYLCVNPQTVLRNRSSPGSPAFAALGFIWLLCGLFLSLFVGFAPF</sequence>
<feature type="transmembrane region" description="Helical" evidence="1">
    <location>
        <begin position="83"/>
        <end position="105"/>
    </location>
</feature>
<reference evidence="2" key="1">
    <citation type="submission" date="2023-06" db="EMBL/GenBank/DDBJ databases">
        <title>MT1 and MT2 Draft Genomes of Novel Species.</title>
        <authorList>
            <person name="Venkateswaran K."/>
        </authorList>
    </citation>
    <scope>NUCLEOTIDE SEQUENCE</scope>
    <source>
        <strain evidence="2">IIF3SC-B10</strain>
    </source>
</reference>
<evidence type="ECO:0000313" key="3">
    <source>
        <dbReference type="Proteomes" id="UP001174209"/>
    </source>
</evidence>
<protein>
    <submittedName>
        <fullName evidence="2">Uncharacterized protein</fullName>
    </submittedName>
</protein>